<name>A0ABQ2DHL2_9DEIO</name>
<evidence type="ECO:0000313" key="1">
    <source>
        <dbReference type="EMBL" id="GGJ58054.1"/>
    </source>
</evidence>
<comment type="caution">
    <text evidence="1">The sequence shown here is derived from an EMBL/GenBank/DDBJ whole genome shotgun (WGS) entry which is preliminary data.</text>
</comment>
<dbReference type="EMBL" id="BMOD01000042">
    <property type="protein sequence ID" value="GGJ58054.1"/>
    <property type="molecule type" value="Genomic_DNA"/>
</dbReference>
<reference evidence="2" key="1">
    <citation type="journal article" date="2019" name="Int. J. Syst. Evol. Microbiol.">
        <title>The Global Catalogue of Microorganisms (GCM) 10K type strain sequencing project: providing services to taxonomists for standard genome sequencing and annotation.</title>
        <authorList>
            <consortium name="The Broad Institute Genomics Platform"/>
            <consortium name="The Broad Institute Genome Sequencing Center for Infectious Disease"/>
            <person name="Wu L."/>
            <person name="Ma J."/>
        </authorList>
    </citation>
    <scope>NUCLEOTIDE SEQUENCE [LARGE SCALE GENOMIC DNA]</scope>
    <source>
        <strain evidence="2">JCM 14370</strain>
    </source>
</reference>
<evidence type="ECO:0008006" key="3">
    <source>
        <dbReference type="Google" id="ProtNLM"/>
    </source>
</evidence>
<keyword evidence="2" id="KW-1185">Reference proteome</keyword>
<proteinExistence type="predicted"/>
<dbReference type="RefSeq" id="WP_189008909.1">
    <property type="nucleotide sequence ID" value="NZ_BMOD01000042.1"/>
</dbReference>
<dbReference type="Proteomes" id="UP000632222">
    <property type="component" value="Unassembled WGS sequence"/>
</dbReference>
<organism evidence="1 2">
    <name type="scientific">Deinococcus roseus</name>
    <dbReference type="NCBI Taxonomy" id="392414"/>
    <lineage>
        <taxon>Bacteria</taxon>
        <taxon>Thermotogati</taxon>
        <taxon>Deinococcota</taxon>
        <taxon>Deinococci</taxon>
        <taxon>Deinococcales</taxon>
        <taxon>Deinococcaceae</taxon>
        <taxon>Deinococcus</taxon>
    </lineage>
</organism>
<dbReference type="SUPFAM" id="SSF109854">
    <property type="entry name" value="DinB/YfiT-like putative metalloenzymes"/>
    <property type="match status" value="1"/>
</dbReference>
<evidence type="ECO:0000313" key="2">
    <source>
        <dbReference type="Proteomes" id="UP000632222"/>
    </source>
</evidence>
<dbReference type="InterPro" id="IPR034660">
    <property type="entry name" value="DinB/YfiT-like"/>
</dbReference>
<gene>
    <name evidence="1" type="ORF">GCM10008938_50170</name>
</gene>
<protein>
    <recommendedName>
        <fullName evidence="3">DinB-like domain-containing protein</fullName>
    </recommendedName>
</protein>
<accession>A0ABQ2DHL2</accession>
<sequence length="157" mass="18103">MKEQILKELTEVIRETFEGGLPGQGTQYLDHQSGIYPTMDSLTAQQASFSWNGIPSIASHIRHMKFHLQVVAEWLQGQQHKRDWLASFQPYTVTEEEWKQLKTDFENTRQAFLEEVGKLSEEQFQEDMGHGAVAHLAYHLGAVRQLMHLVPKEVQDV</sequence>